<evidence type="ECO:0000313" key="2">
    <source>
        <dbReference type="Proteomes" id="UP000807353"/>
    </source>
</evidence>
<dbReference type="Proteomes" id="UP000807353">
    <property type="component" value="Unassembled WGS sequence"/>
</dbReference>
<dbReference type="EMBL" id="MU150274">
    <property type="protein sequence ID" value="KAF9462213.1"/>
    <property type="molecule type" value="Genomic_DNA"/>
</dbReference>
<dbReference type="AlphaFoldDB" id="A0A9P5Y2R3"/>
<accession>A0A9P5Y2R3</accession>
<sequence length="272" mass="30671">MLLFLYLGFFSLEVKNHPSLKGAFFRRLIVVNPRVRFSNLIKLRKRHCKKNHNIKEQFWLLTYFKDLWVAAPENWGVVMGGGGPQGTAGLPPESTPQNFSSITNKVTSIFTTTSPPSGQLQGYNAGHLRGGALWEALLFAWPLSFYSTWGISYSDGGTKRMVVKDLEFLQGVFLTTAVVGENFSLLLLTSTYFQWCQDNTGELGNGFSSEVNKLKHKVEQLTSRMEGFEITQQNIFEARRRQIEESIKGLSSEEVLEIECQDLSTLVNACLI</sequence>
<name>A0A9P5Y2R3_9AGAR</name>
<proteinExistence type="predicted"/>
<organism evidence="1 2">
    <name type="scientific">Collybia nuda</name>
    <dbReference type="NCBI Taxonomy" id="64659"/>
    <lineage>
        <taxon>Eukaryota</taxon>
        <taxon>Fungi</taxon>
        <taxon>Dikarya</taxon>
        <taxon>Basidiomycota</taxon>
        <taxon>Agaricomycotina</taxon>
        <taxon>Agaricomycetes</taxon>
        <taxon>Agaricomycetidae</taxon>
        <taxon>Agaricales</taxon>
        <taxon>Tricholomatineae</taxon>
        <taxon>Clitocybaceae</taxon>
        <taxon>Collybia</taxon>
    </lineage>
</organism>
<reference evidence="1" key="1">
    <citation type="submission" date="2020-11" db="EMBL/GenBank/DDBJ databases">
        <authorList>
            <consortium name="DOE Joint Genome Institute"/>
            <person name="Ahrendt S."/>
            <person name="Riley R."/>
            <person name="Andreopoulos W."/>
            <person name="Labutti K."/>
            <person name="Pangilinan J."/>
            <person name="Ruiz-Duenas F.J."/>
            <person name="Barrasa J.M."/>
            <person name="Sanchez-Garcia M."/>
            <person name="Camarero S."/>
            <person name="Miyauchi S."/>
            <person name="Serrano A."/>
            <person name="Linde D."/>
            <person name="Babiker R."/>
            <person name="Drula E."/>
            <person name="Ayuso-Fernandez I."/>
            <person name="Pacheco R."/>
            <person name="Padilla G."/>
            <person name="Ferreira P."/>
            <person name="Barriuso J."/>
            <person name="Kellner H."/>
            <person name="Castanera R."/>
            <person name="Alfaro M."/>
            <person name="Ramirez L."/>
            <person name="Pisabarro A.G."/>
            <person name="Kuo A."/>
            <person name="Tritt A."/>
            <person name="Lipzen A."/>
            <person name="He G."/>
            <person name="Yan M."/>
            <person name="Ng V."/>
            <person name="Cullen D."/>
            <person name="Martin F."/>
            <person name="Rosso M.-N."/>
            <person name="Henrissat B."/>
            <person name="Hibbett D."/>
            <person name="Martinez A.T."/>
            <person name="Grigoriev I.V."/>
        </authorList>
    </citation>
    <scope>NUCLEOTIDE SEQUENCE</scope>
    <source>
        <strain evidence="1">CBS 247.69</strain>
    </source>
</reference>
<keyword evidence="2" id="KW-1185">Reference proteome</keyword>
<evidence type="ECO:0000313" key="1">
    <source>
        <dbReference type="EMBL" id="KAF9462213.1"/>
    </source>
</evidence>
<comment type="caution">
    <text evidence="1">The sequence shown here is derived from an EMBL/GenBank/DDBJ whole genome shotgun (WGS) entry which is preliminary data.</text>
</comment>
<protein>
    <submittedName>
        <fullName evidence="1">Uncharacterized protein</fullName>
    </submittedName>
</protein>
<gene>
    <name evidence="1" type="ORF">BDZ94DRAFT_1237049</name>
</gene>